<organism evidence="1 3">
    <name type="scientific">Bacillus subtilis</name>
    <dbReference type="NCBI Taxonomy" id="1423"/>
    <lineage>
        <taxon>Bacteria</taxon>
        <taxon>Bacillati</taxon>
        <taxon>Bacillota</taxon>
        <taxon>Bacilli</taxon>
        <taxon>Bacillales</taxon>
        <taxon>Bacillaceae</taxon>
        <taxon>Bacillus</taxon>
    </lineage>
</organism>
<dbReference type="AlphaFoldDB" id="A0A0D1L499"/>
<reference evidence="2 4" key="2">
    <citation type="submission" date="2015-09" db="EMBL/GenBank/DDBJ databases">
        <title>Spore heat resistance.</title>
        <authorList>
            <person name="Boekhorst J."/>
            <person name="Berendsen E.M."/>
            <person name="Wells-Bennik M.H."/>
            <person name="Kuipers O.P."/>
        </authorList>
    </citation>
    <scope>NUCLEOTIDE SEQUENCE [LARGE SCALE GENOMIC DNA]</scope>
    <source>
        <strain evidence="2 4">B4122</strain>
    </source>
</reference>
<dbReference type="EMBL" id="JXBC01000001">
    <property type="protein sequence ID" value="KIU13147.1"/>
    <property type="molecule type" value="Genomic_DNA"/>
</dbReference>
<name>A0A0D1L499_BACIU</name>
<protein>
    <submittedName>
        <fullName evidence="1">Uncharacterized protein</fullName>
    </submittedName>
</protein>
<reference evidence="1 3" key="1">
    <citation type="submission" date="2014-12" db="EMBL/GenBank/DDBJ databases">
        <title>Comparative genome analysis of Bacillus coagulans HM-08, Clostridium butyricum HM-68, Bacillus subtilis HM-66 and Bacillus licheniformis BL-09.</title>
        <authorList>
            <person name="Zhang H."/>
        </authorList>
    </citation>
    <scope>NUCLEOTIDE SEQUENCE [LARGE SCALE GENOMIC DNA]</scope>
    <source>
        <strain evidence="1 3">HM-66</strain>
    </source>
</reference>
<evidence type="ECO:0000313" key="1">
    <source>
        <dbReference type="EMBL" id="KIU13147.1"/>
    </source>
</evidence>
<accession>A0A0D1L499</accession>
<dbReference type="EMBL" id="LJZV01000024">
    <property type="protein sequence ID" value="KZD89345.1"/>
    <property type="molecule type" value="Genomic_DNA"/>
</dbReference>
<evidence type="ECO:0000313" key="2">
    <source>
        <dbReference type="EMBL" id="KZD89345.1"/>
    </source>
</evidence>
<dbReference type="Proteomes" id="UP000032247">
    <property type="component" value="Unassembled WGS sequence"/>
</dbReference>
<evidence type="ECO:0000313" key="4">
    <source>
        <dbReference type="Proteomes" id="UP000076442"/>
    </source>
</evidence>
<gene>
    <name evidence="2" type="ORF">B4122_3731</name>
    <name evidence="1" type="ORF">SC09_Contig17orf00315</name>
</gene>
<proteinExistence type="predicted"/>
<sequence>MKELPAHVEDKLYEFFMKLSVPRLLEKEALEKGGGSNAEGKGN</sequence>
<comment type="caution">
    <text evidence="1">The sequence shown here is derived from an EMBL/GenBank/DDBJ whole genome shotgun (WGS) entry which is preliminary data.</text>
</comment>
<dbReference type="Proteomes" id="UP000076442">
    <property type="component" value="Unassembled WGS sequence"/>
</dbReference>
<evidence type="ECO:0000313" key="3">
    <source>
        <dbReference type="Proteomes" id="UP000032247"/>
    </source>
</evidence>